<reference evidence="5" key="1">
    <citation type="submission" date="2019-01" db="EMBL/GenBank/DDBJ databases">
        <title>Gri0909 isolated from a small marine red alga.</title>
        <authorList>
            <person name="Kim J."/>
            <person name="Jeong S.E."/>
            <person name="Jeon C.O."/>
        </authorList>
    </citation>
    <scope>NUCLEOTIDE SEQUENCE [LARGE SCALE GENOMIC DNA]</scope>
    <source>
        <strain evidence="5">Gri0909</strain>
    </source>
</reference>
<protein>
    <submittedName>
        <fullName evidence="4">FAD-dependent oxidoreductase</fullName>
    </submittedName>
</protein>
<dbReference type="EMBL" id="SADE01000001">
    <property type="protein sequence ID" value="RVU39426.1"/>
    <property type="molecule type" value="Genomic_DNA"/>
</dbReference>
<accession>A0A3S2WCR5</accession>
<name>A0A3S2WCR5_9PROT</name>
<feature type="domain" description="FAD dependent oxidoreductase" evidence="3">
    <location>
        <begin position="2"/>
        <end position="402"/>
    </location>
</feature>
<proteinExistence type="inferred from homology"/>
<dbReference type="GO" id="GO:0005737">
    <property type="term" value="C:cytoplasm"/>
    <property type="evidence" value="ECO:0007669"/>
    <property type="project" value="TreeGrafter"/>
</dbReference>
<evidence type="ECO:0000259" key="3">
    <source>
        <dbReference type="Pfam" id="PF01266"/>
    </source>
</evidence>
<dbReference type="NCBIfam" id="NF001933">
    <property type="entry name" value="PRK00711.1"/>
    <property type="match status" value="1"/>
</dbReference>
<dbReference type="Proteomes" id="UP000287447">
    <property type="component" value="Unassembled WGS sequence"/>
</dbReference>
<evidence type="ECO:0000256" key="1">
    <source>
        <dbReference type="ARBA" id="ARBA00009410"/>
    </source>
</evidence>
<comment type="similarity">
    <text evidence="1">Belongs to the DadA oxidoreductase family.</text>
</comment>
<dbReference type="InterPro" id="IPR006076">
    <property type="entry name" value="FAD-dep_OxRdtase"/>
</dbReference>
<dbReference type="Gene3D" id="3.30.9.10">
    <property type="entry name" value="D-Amino Acid Oxidase, subunit A, domain 2"/>
    <property type="match status" value="1"/>
</dbReference>
<comment type="caution">
    <text evidence="4">The sequence shown here is derived from an EMBL/GenBank/DDBJ whole genome shotgun (WGS) entry which is preliminary data.</text>
</comment>
<dbReference type="GO" id="GO:0055130">
    <property type="term" value="P:D-alanine catabolic process"/>
    <property type="evidence" value="ECO:0007669"/>
    <property type="project" value="TreeGrafter"/>
</dbReference>
<dbReference type="InterPro" id="IPR036188">
    <property type="entry name" value="FAD/NAD-bd_sf"/>
</dbReference>
<dbReference type="PANTHER" id="PTHR13847">
    <property type="entry name" value="SARCOSINE DEHYDROGENASE-RELATED"/>
    <property type="match status" value="1"/>
</dbReference>
<organism evidence="4 5">
    <name type="scientific">Hwanghaeella grinnelliae</name>
    <dbReference type="NCBI Taxonomy" id="2500179"/>
    <lineage>
        <taxon>Bacteria</taxon>
        <taxon>Pseudomonadati</taxon>
        <taxon>Pseudomonadota</taxon>
        <taxon>Alphaproteobacteria</taxon>
        <taxon>Rhodospirillales</taxon>
        <taxon>Rhodospirillaceae</taxon>
        <taxon>Hwanghaeella</taxon>
    </lineage>
</organism>
<dbReference type="AlphaFoldDB" id="A0A3S2WCR5"/>
<gene>
    <name evidence="4" type="ORF">EOI86_09370</name>
</gene>
<dbReference type="GO" id="GO:0015079">
    <property type="term" value="F:potassium ion transmembrane transporter activity"/>
    <property type="evidence" value="ECO:0007669"/>
    <property type="project" value="InterPro"/>
</dbReference>
<dbReference type="SUPFAM" id="SSF51905">
    <property type="entry name" value="FAD/NAD(P)-binding domain"/>
    <property type="match status" value="1"/>
</dbReference>
<keyword evidence="2" id="KW-0560">Oxidoreductase</keyword>
<evidence type="ECO:0000313" key="5">
    <source>
        <dbReference type="Proteomes" id="UP000287447"/>
    </source>
</evidence>
<dbReference type="PANTHER" id="PTHR13847:SF280">
    <property type="entry name" value="D-AMINO ACID DEHYDROGENASE"/>
    <property type="match status" value="1"/>
</dbReference>
<evidence type="ECO:0000313" key="4">
    <source>
        <dbReference type="EMBL" id="RVU39426.1"/>
    </source>
</evidence>
<dbReference type="GO" id="GO:0008718">
    <property type="term" value="F:D-amino-acid dehydrogenase activity"/>
    <property type="evidence" value="ECO:0007669"/>
    <property type="project" value="TreeGrafter"/>
</dbReference>
<dbReference type="OrthoDB" id="9805337at2"/>
<dbReference type="Pfam" id="PF01266">
    <property type="entry name" value="DAO"/>
    <property type="match status" value="1"/>
</dbReference>
<sequence>MRIVVIGAGVVGTTLAYELLKDGHEITVLERNDKPAEGTSYANAGLIAPGHSFTWASPKAPKILLKSLYSGGQALRFKPSADPDLWIWMLRFLGECTASAAERNTLIKHALCVYSQSQLERLTEETGVGYHHIDKGVLYLYRNPDSFAAGREHMKLLADDGQQVQNLSGEEAAAVDPALEASKHLIAGAVYCPTDGSGDARLFTRNLADYVTGKGVTFKFGTEVRKVVTTGGKATAVETDQGAFTSDAVVFCTGVLGMDLLKQHGLGLPIYPVKGYSMTVPLDVASPAANRAPTVGGVDEDNLVAYARIGDHMRLTAVAEFSGYGRSFNDKDFDSMLASAQSLFPGVGDYAKAEKWAGLRPMTPTGIPYMDKTRTRGLYASVGHGHMGWTMAPGSARLMADLIGGTKPALPMENFALPN</sequence>
<keyword evidence="5" id="KW-1185">Reference proteome</keyword>
<dbReference type="SUPFAM" id="SSF54373">
    <property type="entry name" value="FAD-linked reductases, C-terminal domain"/>
    <property type="match status" value="1"/>
</dbReference>
<dbReference type="GO" id="GO:0005886">
    <property type="term" value="C:plasma membrane"/>
    <property type="evidence" value="ECO:0007669"/>
    <property type="project" value="InterPro"/>
</dbReference>
<evidence type="ECO:0000256" key="2">
    <source>
        <dbReference type="ARBA" id="ARBA00023002"/>
    </source>
</evidence>
<dbReference type="Gene3D" id="3.50.50.60">
    <property type="entry name" value="FAD/NAD(P)-binding domain"/>
    <property type="match status" value="2"/>
</dbReference>
<dbReference type="PRINTS" id="PR00335">
    <property type="entry name" value="KUPTAKETRKA"/>
</dbReference>
<dbReference type="RefSeq" id="WP_127764797.1">
    <property type="nucleotide sequence ID" value="NZ_SADE01000001.1"/>
</dbReference>
<dbReference type="InterPro" id="IPR006036">
    <property type="entry name" value="K_uptake_TrkA"/>
</dbReference>